<evidence type="ECO:0000256" key="4">
    <source>
        <dbReference type="ARBA" id="ARBA00023136"/>
    </source>
</evidence>
<keyword evidence="4 5" id="KW-0472">Membrane</keyword>
<dbReference type="STRING" id="1890364.A0A2P6NH03"/>
<comment type="caution">
    <text evidence="7">The sequence shown here is derived from an EMBL/GenBank/DDBJ whole genome shotgun (WGS) entry which is preliminary data.</text>
</comment>
<dbReference type="SUPFAM" id="SSF50729">
    <property type="entry name" value="PH domain-like"/>
    <property type="match status" value="1"/>
</dbReference>
<dbReference type="EMBL" id="MDYQ01000086">
    <property type="protein sequence ID" value="PRP83227.1"/>
    <property type="molecule type" value="Genomic_DNA"/>
</dbReference>
<feature type="transmembrane region" description="Helical" evidence="5">
    <location>
        <begin position="58"/>
        <end position="80"/>
    </location>
</feature>
<dbReference type="GO" id="GO:0016020">
    <property type="term" value="C:membrane"/>
    <property type="evidence" value="ECO:0007669"/>
    <property type="project" value="UniProtKB-SubCell"/>
</dbReference>
<accession>A0A2P6NH03</accession>
<dbReference type="Pfam" id="PF00169">
    <property type="entry name" value="PH"/>
    <property type="match status" value="1"/>
</dbReference>
<name>A0A2P6NH03_9EUKA</name>
<evidence type="ECO:0000259" key="6">
    <source>
        <dbReference type="PROSITE" id="PS50003"/>
    </source>
</evidence>
<dbReference type="InterPro" id="IPR011993">
    <property type="entry name" value="PH-like_dom_sf"/>
</dbReference>
<dbReference type="Proteomes" id="UP000241769">
    <property type="component" value="Unassembled WGS sequence"/>
</dbReference>
<keyword evidence="3 5" id="KW-1133">Transmembrane helix</keyword>
<evidence type="ECO:0000256" key="5">
    <source>
        <dbReference type="SAM" id="Phobius"/>
    </source>
</evidence>
<reference evidence="7 8" key="1">
    <citation type="journal article" date="2018" name="Genome Biol. Evol.">
        <title>Multiple Roots of Fruiting Body Formation in Amoebozoa.</title>
        <authorList>
            <person name="Hillmann F."/>
            <person name="Forbes G."/>
            <person name="Novohradska S."/>
            <person name="Ferling I."/>
            <person name="Riege K."/>
            <person name="Groth M."/>
            <person name="Westermann M."/>
            <person name="Marz M."/>
            <person name="Spaller T."/>
            <person name="Winckler T."/>
            <person name="Schaap P."/>
            <person name="Glockner G."/>
        </authorList>
    </citation>
    <scope>NUCLEOTIDE SEQUENCE [LARGE SCALE GENOMIC DNA]</scope>
    <source>
        <strain evidence="7 8">Jena</strain>
    </source>
</reference>
<dbReference type="InParanoid" id="A0A2P6NH03"/>
<dbReference type="Pfam" id="PF03619">
    <property type="entry name" value="Solute_trans_a"/>
    <property type="match status" value="1"/>
</dbReference>
<feature type="transmembrane region" description="Helical" evidence="5">
    <location>
        <begin position="219"/>
        <end position="241"/>
    </location>
</feature>
<proteinExistence type="predicted"/>
<keyword evidence="8" id="KW-1185">Reference proteome</keyword>
<dbReference type="SMART" id="SM00233">
    <property type="entry name" value="PH"/>
    <property type="match status" value="1"/>
</dbReference>
<dbReference type="AlphaFoldDB" id="A0A2P6NH03"/>
<evidence type="ECO:0000256" key="1">
    <source>
        <dbReference type="ARBA" id="ARBA00004141"/>
    </source>
</evidence>
<dbReference type="InterPro" id="IPR001849">
    <property type="entry name" value="PH_domain"/>
</dbReference>
<evidence type="ECO:0000313" key="7">
    <source>
        <dbReference type="EMBL" id="PRP83227.1"/>
    </source>
</evidence>
<organism evidence="7 8">
    <name type="scientific">Planoprotostelium fungivorum</name>
    <dbReference type="NCBI Taxonomy" id="1890364"/>
    <lineage>
        <taxon>Eukaryota</taxon>
        <taxon>Amoebozoa</taxon>
        <taxon>Evosea</taxon>
        <taxon>Variosea</taxon>
        <taxon>Cavosteliida</taxon>
        <taxon>Cavosteliaceae</taxon>
        <taxon>Planoprotostelium</taxon>
    </lineage>
</organism>
<sequence length="452" mass="52349">MLDAAQDWVRVHSARVWLACVITGGICVTLACILSAISIWRHLRNYTSPVIQKYAIRIIVMIPVYAIDSYMGLVWKAWAFYWDVIRDTYEAYVLYCFFVLMIELGGGEEAMIEQLEEKPQIKFLMPFCCFHIKPGRTFLHRCKQLILQYVYIKLVLTVVTFVTQLFGVYQEGNWSPKYAYLYVTIAYNVSITISLYFLVQFYEATKDILKLYKPLAKFLCIKTIVFFTFWQGILISGFSSIGLIEEHHDWSVEDISYFIESYLICVEMLPLAIVHMFTFGTSSFGDLIPRGDTKAGLVDSLNFRDVMHDTRAAVKKNPKRNIDVGSFTSASKTEQMERVVKQAWLKKRGEDIVKKWKERYFLLISQPAGLVFYKSNPFLNADELRPRGFIPLSLVTEVVTTEKREDKEFVLVTPARRWHILAESTMDRTEWLSAIRSMQLDIVVDGQSNLPT</sequence>
<dbReference type="Gene3D" id="2.30.29.30">
    <property type="entry name" value="Pleckstrin-homology domain (PH domain)/Phosphotyrosine-binding domain (PTB)"/>
    <property type="match status" value="1"/>
</dbReference>
<feature type="transmembrane region" description="Helical" evidence="5">
    <location>
        <begin position="261"/>
        <end position="280"/>
    </location>
</feature>
<evidence type="ECO:0000313" key="8">
    <source>
        <dbReference type="Proteomes" id="UP000241769"/>
    </source>
</evidence>
<dbReference type="PANTHER" id="PTHR23423">
    <property type="entry name" value="ORGANIC SOLUTE TRANSPORTER-RELATED"/>
    <property type="match status" value="1"/>
</dbReference>
<evidence type="ECO:0000256" key="2">
    <source>
        <dbReference type="ARBA" id="ARBA00022692"/>
    </source>
</evidence>
<feature type="transmembrane region" description="Helical" evidence="5">
    <location>
        <begin position="16"/>
        <end position="37"/>
    </location>
</feature>
<dbReference type="SMART" id="SM01417">
    <property type="entry name" value="Solute_trans_a"/>
    <property type="match status" value="1"/>
</dbReference>
<feature type="domain" description="PH" evidence="6">
    <location>
        <begin position="338"/>
        <end position="440"/>
    </location>
</feature>
<dbReference type="InterPro" id="IPR005178">
    <property type="entry name" value="Ostalpha/TMEM184C"/>
</dbReference>
<feature type="transmembrane region" description="Helical" evidence="5">
    <location>
        <begin position="92"/>
        <end position="112"/>
    </location>
</feature>
<dbReference type="OrthoDB" id="5348404at2759"/>
<dbReference type="PROSITE" id="PS50003">
    <property type="entry name" value="PH_DOMAIN"/>
    <property type="match status" value="1"/>
</dbReference>
<keyword evidence="2 5" id="KW-0812">Transmembrane</keyword>
<comment type="subcellular location">
    <subcellularLocation>
        <location evidence="1">Membrane</location>
        <topology evidence="1">Multi-pass membrane protein</topology>
    </subcellularLocation>
</comment>
<feature type="transmembrane region" description="Helical" evidence="5">
    <location>
        <begin position="179"/>
        <end position="199"/>
    </location>
</feature>
<evidence type="ECO:0000256" key="3">
    <source>
        <dbReference type="ARBA" id="ARBA00022989"/>
    </source>
</evidence>
<protein>
    <recommendedName>
        <fullName evidence="6">PH domain-containing protein</fullName>
    </recommendedName>
</protein>
<gene>
    <name evidence="7" type="ORF">PROFUN_09439</name>
</gene>
<feature type="transmembrane region" description="Helical" evidence="5">
    <location>
        <begin position="146"/>
        <end position="167"/>
    </location>
</feature>
<dbReference type="FunCoup" id="A0A2P6NH03">
    <property type="interactions" value="560"/>
</dbReference>